<comment type="caution">
    <text evidence="5">The sequence shown here is derived from an EMBL/GenBank/DDBJ whole genome shotgun (WGS) entry which is preliminary data.</text>
</comment>
<reference evidence="5" key="1">
    <citation type="journal article" date="2014" name="Front. Microbiol.">
        <title>High frequency of phylogenetically diverse reductive dehalogenase-homologous genes in deep subseafloor sedimentary metagenomes.</title>
        <authorList>
            <person name="Kawai M."/>
            <person name="Futagami T."/>
            <person name="Toyoda A."/>
            <person name="Takaki Y."/>
            <person name="Nishi S."/>
            <person name="Hori S."/>
            <person name="Arai W."/>
            <person name="Tsubouchi T."/>
            <person name="Morono Y."/>
            <person name="Uchiyama I."/>
            <person name="Ito T."/>
            <person name="Fujiyama A."/>
            <person name="Inagaki F."/>
            <person name="Takami H."/>
        </authorList>
    </citation>
    <scope>NUCLEOTIDE SEQUENCE</scope>
    <source>
        <strain evidence="5">Expedition CK06-06</strain>
    </source>
</reference>
<feature type="compositionally biased region" description="Basic residues" evidence="3">
    <location>
        <begin position="21"/>
        <end position="33"/>
    </location>
</feature>
<dbReference type="EMBL" id="BARS01056233">
    <property type="protein sequence ID" value="GAG52430.1"/>
    <property type="molecule type" value="Genomic_DNA"/>
</dbReference>
<dbReference type="InterPro" id="IPR012337">
    <property type="entry name" value="RNaseH-like_sf"/>
</dbReference>
<dbReference type="GO" id="GO:0005829">
    <property type="term" value="C:cytosol"/>
    <property type="evidence" value="ECO:0007669"/>
    <property type="project" value="TreeGrafter"/>
</dbReference>
<evidence type="ECO:0000256" key="3">
    <source>
        <dbReference type="SAM" id="MobiDB-lite"/>
    </source>
</evidence>
<dbReference type="InterPro" id="IPR053392">
    <property type="entry name" value="Transposase_IS30-like"/>
</dbReference>
<dbReference type="Gene3D" id="3.30.420.10">
    <property type="entry name" value="Ribonuclease H-like superfamily/Ribonuclease H"/>
    <property type="match status" value="1"/>
</dbReference>
<dbReference type="InterPro" id="IPR051917">
    <property type="entry name" value="Transposase-Integrase"/>
</dbReference>
<comment type="function">
    <text evidence="1">Required for the transposition of the insertion element.</text>
</comment>
<feature type="domain" description="Integrase catalytic" evidence="4">
    <location>
        <begin position="43"/>
        <end position="183"/>
    </location>
</feature>
<protein>
    <recommendedName>
        <fullName evidence="4">Integrase catalytic domain-containing protein</fullName>
    </recommendedName>
</protein>
<evidence type="ECO:0000256" key="2">
    <source>
        <dbReference type="ARBA" id="ARBA00006363"/>
    </source>
</evidence>
<gene>
    <name evidence="5" type="ORF">S01H1_82875</name>
</gene>
<feature type="non-terminal residue" evidence="5">
    <location>
        <position position="183"/>
    </location>
</feature>
<feature type="region of interest" description="Disordered" evidence="3">
    <location>
        <begin position="21"/>
        <end position="52"/>
    </location>
</feature>
<dbReference type="GO" id="GO:0003677">
    <property type="term" value="F:DNA binding"/>
    <property type="evidence" value="ECO:0007669"/>
    <property type="project" value="InterPro"/>
</dbReference>
<dbReference type="GO" id="GO:0004803">
    <property type="term" value="F:transposase activity"/>
    <property type="evidence" value="ECO:0007669"/>
    <property type="project" value="InterPro"/>
</dbReference>
<feature type="non-terminal residue" evidence="5">
    <location>
        <position position="1"/>
    </location>
</feature>
<dbReference type="SUPFAM" id="SSF53098">
    <property type="entry name" value="Ribonuclease H-like"/>
    <property type="match status" value="1"/>
</dbReference>
<feature type="compositionally biased region" description="Basic and acidic residues" evidence="3">
    <location>
        <begin position="42"/>
        <end position="52"/>
    </location>
</feature>
<organism evidence="5">
    <name type="scientific">marine sediment metagenome</name>
    <dbReference type="NCBI Taxonomy" id="412755"/>
    <lineage>
        <taxon>unclassified sequences</taxon>
        <taxon>metagenomes</taxon>
        <taxon>ecological metagenomes</taxon>
    </lineage>
</organism>
<dbReference type="AlphaFoldDB" id="X0Y9D8"/>
<dbReference type="PROSITE" id="PS01043">
    <property type="entry name" value="TRANSPOSASE_IS30"/>
    <property type="match status" value="1"/>
</dbReference>
<dbReference type="InterPro" id="IPR036397">
    <property type="entry name" value="RNaseH_sf"/>
</dbReference>
<dbReference type="PANTHER" id="PTHR10948">
    <property type="entry name" value="TRANSPOSASE"/>
    <property type="match status" value="1"/>
</dbReference>
<proteinExistence type="inferred from homology"/>
<comment type="similarity">
    <text evidence="2">Belongs to the transposase IS30 family.</text>
</comment>
<dbReference type="GO" id="GO:0015074">
    <property type="term" value="P:DNA integration"/>
    <property type="evidence" value="ECO:0007669"/>
    <property type="project" value="InterPro"/>
</dbReference>
<dbReference type="PROSITE" id="PS50994">
    <property type="entry name" value="INTEGRASE"/>
    <property type="match status" value="1"/>
</dbReference>
<dbReference type="PANTHER" id="PTHR10948:SF23">
    <property type="entry name" value="TRANSPOSASE INSI FOR INSERTION SEQUENCE ELEMENT IS30A-RELATED"/>
    <property type="match status" value="1"/>
</dbReference>
<dbReference type="Pfam" id="PF00665">
    <property type="entry name" value="rve"/>
    <property type="match status" value="1"/>
</dbReference>
<evidence type="ECO:0000256" key="1">
    <source>
        <dbReference type="ARBA" id="ARBA00002190"/>
    </source>
</evidence>
<dbReference type="InterPro" id="IPR001598">
    <property type="entry name" value="Transposase_IS30_CS"/>
</dbReference>
<evidence type="ECO:0000259" key="4">
    <source>
        <dbReference type="PROSITE" id="PS50994"/>
    </source>
</evidence>
<dbReference type="GO" id="GO:0006313">
    <property type="term" value="P:DNA transposition"/>
    <property type="evidence" value="ECO:0007669"/>
    <property type="project" value="InterPro"/>
</dbReference>
<dbReference type="NCBIfam" id="NF033563">
    <property type="entry name" value="transpos_IS30"/>
    <property type="match status" value="1"/>
</dbReference>
<dbReference type="InterPro" id="IPR001584">
    <property type="entry name" value="Integrase_cat-core"/>
</dbReference>
<evidence type="ECO:0000313" key="5">
    <source>
        <dbReference type="EMBL" id="GAG52430.1"/>
    </source>
</evidence>
<sequence length="183" mass="21216">RWIWADSERSKRFRPYLRVASKPRRKPYGKPSKRGQIPNRTSIDERPEAANDRRRLGDWEGDTMVGKGRTAYVATSVDRASRYSVARKMPVCSAAATNGALHQGMRRLPPDRRHTLTADNGREFAHHEHLSRLLNLDVYFAHPYRSWERGTNENTNGLLRQYLPKGMDFGHLTDRQLASYVRQ</sequence>
<accession>X0Y9D8</accession>
<name>X0Y9D8_9ZZZZ</name>